<dbReference type="EMBL" id="JAGPXD010000003">
    <property type="protein sequence ID" value="KAH7363610.1"/>
    <property type="molecule type" value="Genomic_DNA"/>
</dbReference>
<accession>A0A8K0TJF5</accession>
<dbReference type="Proteomes" id="UP000813385">
    <property type="component" value="Unassembled WGS sequence"/>
</dbReference>
<evidence type="ECO:0000313" key="1">
    <source>
        <dbReference type="EMBL" id="KAH7363610.1"/>
    </source>
</evidence>
<evidence type="ECO:0000313" key="2">
    <source>
        <dbReference type="Proteomes" id="UP000813385"/>
    </source>
</evidence>
<name>A0A8K0TJF5_9PEZI</name>
<organism evidence="1 2">
    <name type="scientific">Plectosphaerella cucumerina</name>
    <dbReference type="NCBI Taxonomy" id="40658"/>
    <lineage>
        <taxon>Eukaryota</taxon>
        <taxon>Fungi</taxon>
        <taxon>Dikarya</taxon>
        <taxon>Ascomycota</taxon>
        <taxon>Pezizomycotina</taxon>
        <taxon>Sordariomycetes</taxon>
        <taxon>Hypocreomycetidae</taxon>
        <taxon>Glomerellales</taxon>
        <taxon>Plectosphaerellaceae</taxon>
        <taxon>Plectosphaerella</taxon>
    </lineage>
</organism>
<comment type="caution">
    <text evidence="1">The sequence shown here is derived from an EMBL/GenBank/DDBJ whole genome shotgun (WGS) entry which is preliminary data.</text>
</comment>
<proteinExistence type="predicted"/>
<dbReference type="OrthoDB" id="62952at2759"/>
<sequence>MALRFDILPPELRAIIYKLLLVHDDIICIGGRRYCLHPLIMATGKQILQEARPILYSLNRFQFHQPALWTRQYVSEFEQMASFLDLIGIQNAALLRCVCITFPIFEPGHASCTLNLIKDRCSGIRGLHLMALNAVDDSIIQNTHKSLQLLPSLAMVKVEAKRGCFTDVQRERVQGWSWVEESIQYWNSADDEEDETGSMGLGLIEYYL</sequence>
<gene>
    <name evidence="1" type="ORF">B0T11DRAFT_354023</name>
</gene>
<protein>
    <submittedName>
        <fullName evidence="1">Uncharacterized protein</fullName>
    </submittedName>
</protein>
<keyword evidence="2" id="KW-1185">Reference proteome</keyword>
<reference evidence="1" key="1">
    <citation type="journal article" date="2021" name="Nat. Commun.">
        <title>Genetic determinants of endophytism in the Arabidopsis root mycobiome.</title>
        <authorList>
            <person name="Mesny F."/>
            <person name="Miyauchi S."/>
            <person name="Thiergart T."/>
            <person name="Pickel B."/>
            <person name="Atanasova L."/>
            <person name="Karlsson M."/>
            <person name="Huettel B."/>
            <person name="Barry K.W."/>
            <person name="Haridas S."/>
            <person name="Chen C."/>
            <person name="Bauer D."/>
            <person name="Andreopoulos W."/>
            <person name="Pangilinan J."/>
            <person name="LaButti K."/>
            <person name="Riley R."/>
            <person name="Lipzen A."/>
            <person name="Clum A."/>
            <person name="Drula E."/>
            <person name="Henrissat B."/>
            <person name="Kohler A."/>
            <person name="Grigoriev I.V."/>
            <person name="Martin F.M."/>
            <person name="Hacquard S."/>
        </authorList>
    </citation>
    <scope>NUCLEOTIDE SEQUENCE</scope>
    <source>
        <strain evidence="1">MPI-CAGE-AT-0016</strain>
    </source>
</reference>
<dbReference type="AlphaFoldDB" id="A0A8K0TJF5"/>